<keyword evidence="10" id="KW-1185">Reference proteome</keyword>
<evidence type="ECO:0000256" key="5">
    <source>
        <dbReference type="ARBA" id="ARBA00022989"/>
    </source>
</evidence>
<dbReference type="AlphaFoldDB" id="A0A8J2XJU8"/>
<keyword evidence="3" id="KW-1003">Cell membrane</keyword>
<organism evidence="9 10">
    <name type="scientific">Sediminivirga luteola</name>
    <dbReference type="NCBI Taxonomy" id="1774748"/>
    <lineage>
        <taxon>Bacteria</taxon>
        <taxon>Bacillati</taxon>
        <taxon>Actinomycetota</taxon>
        <taxon>Actinomycetes</taxon>
        <taxon>Micrococcales</taxon>
        <taxon>Brevibacteriaceae</taxon>
        <taxon>Sediminivirga</taxon>
    </lineage>
</organism>
<comment type="similarity">
    <text evidence="7">Belongs to the binding-protein-dependent transport system permease family.</text>
</comment>
<dbReference type="SUPFAM" id="SSF161098">
    <property type="entry name" value="MetI-like"/>
    <property type="match status" value="1"/>
</dbReference>
<keyword evidence="5 7" id="KW-1133">Transmembrane helix</keyword>
<dbReference type="Pfam" id="PF00528">
    <property type="entry name" value="BPD_transp_1"/>
    <property type="match status" value="1"/>
</dbReference>
<evidence type="ECO:0000256" key="2">
    <source>
        <dbReference type="ARBA" id="ARBA00022448"/>
    </source>
</evidence>
<dbReference type="InterPro" id="IPR035906">
    <property type="entry name" value="MetI-like_sf"/>
</dbReference>
<feature type="transmembrane region" description="Helical" evidence="7">
    <location>
        <begin position="177"/>
        <end position="197"/>
    </location>
</feature>
<evidence type="ECO:0000313" key="10">
    <source>
        <dbReference type="Proteomes" id="UP000616114"/>
    </source>
</evidence>
<dbReference type="Proteomes" id="UP000616114">
    <property type="component" value="Unassembled WGS sequence"/>
</dbReference>
<evidence type="ECO:0000256" key="7">
    <source>
        <dbReference type="RuleBase" id="RU363032"/>
    </source>
</evidence>
<dbReference type="CDD" id="cd06261">
    <property type="entry name" value="TM_PBP2"/>
    <property type="match status" value="1"/>
</dbReference>
<keyword evidence="4 7" id="KW-0812">Transmembrane</keyword>
<dbReference type="PANTHER" id="PTHR43163:SF6">
    <property type="entry name" value="DIPEPTIDE TRANSPORT SYSTEM PERMEASE PROTEIN DPPB-RELATED"/>
    <property type="match status" value="1"/>
</dbReference>
<dbReference type="InterPro" id="IPR000515">
    <property type="entry name" value="MetI-like"/>
</dbReference>
<protein>
    <submittedName>
        <fullName evidence="9">ABC transporter permease</fullName>
    </submittedName>
</protein>
<evidence type="ECO:0000256" key="6">
    <source>
        <dbReference type="ARBA" id="ARBA00023136"/>
    </source>
</evidence>
<evidence type="ECO:0000256" key="4">
    <source>
        <dbReference type="ARBA" id="ARBA00022692"/>
    </source>
</evidence>
<dbReference type="EMBL" id="BMFY01000002">
    <property type="protein sequence ID" value="GGA04612.1"/>
    <property type="molecule type" value="Genomic_DNA"/>
</dbReference>
<comment type="caution">
    <text evidence="9">The sequence shown here is derived from an EMBL/GenBank/DDBJ whole genome shotgun (WGS) entry which is preliminary data.</text>
</comment>
<proteinExistence type="inferred from homology"/>
<dbReference type="InterPro" id="IPR045621">
    <property type="entry name" value="BPD_transp_1_N"/>
</dbReference>
<keyword evidence="6 7" id="KW-0472">Membrane</keyword>
<name>A0A8J2XJU8_9MICO</name>
<feature type="transmembrane region" description="Helical" evidence="7">
    <location>
        <begin position="99"/>
        <end position="122"/>
    </location>
</feature>
<dbReference type="Gene3D" id="1.10.3720.10">
    <property type="entry name" value="MetI-like"/>
    <property type="match status" value="1"/>
</dbReference>
<evidence type="ECO:0000256" key="3">
    <source>
        <dbReference type="ARBA" id="ARBA00022475"/>
    </source>
</evidence>
<dbReference type="PROSITE" id="PS50928">
    <property type="entry name" value="ABC_TM1"/>
    <property type="match status" value="1"/>
</dbReference>
<reference evidence="9" key="1">
    <citation type="journal article" date="2014" name="Int. J. Syst. Evol. Microbiol.">
        <title>Complete genome sequence of Corynebacterium casei LMG S-19264T (=DSM 44701T), isolated from a smear-ripened cheese.</title>
        <authorList>
            <consortium name="US DOE Joint Genome Institute (JGI-PGF)"/>
            <person name="Walter F."/>
            <person name="Albersmeier A."/>
            <person name="Kalinowski J."/>
            <person name="Ruckert C."/>
        </authorList>
    </citation>
    <scope>NUCLEOTIDE SEQUENCE</scope>
    <source>
        <strain evidence="9">CGMCC 1.12785</strain>
    </source>
</reference>
<comment type="subcellular location">
    <subcellularLocation>
        <location evidence="1 7">Cell membrane</location>
        <topology evidence="1 7">Multi-pass membrane protein</topology>
    </subcellularLocation>
</comment>
<evidence type="ECO:0000313" key="9">
    <source>
        <dbReference type="EMBL" id="GGA04612.1"/>
    </source>
</evidence>
<evidence type="ECO:0000259" key="8">
    <source>
        <dbReference type="PROSITE" id="PS50928"/>
    </source>
</evidence>
<gene>
    <name evidence="9" type="ORF">GCM10011333_03900</name>
</gene>
<accession>A0A8J2XJU8</accession>
<keyword evidence="2 7" id="KW-0813">Transport</keyword>
<reference evidence="9" key="2">
    <citation type="submission" date="2020-09" db="EMBL/GenBank/DDBJ databases">
        <authorList>
            <person name="Sun Q."/>
            <person name="Zhou Y."/>
        </authorList>
    </citation>
    <scope>NUCLEOTIDE SEQUENCE</scope>
    <source>
        <strain evidence="9">CGMCC 1.12785</strain>
    </source>
</reference>
<dbReference type="Pfam" id="PF19300">
    <property type="entry name" value="BPD_transp_1_N"/>
    <property type="match status" value="1"/>
</dbReference>
<sequence>MAQLLIRRILTSVVTLLLASFLVYFATSALPGDVAQQLLGQDATEEALAQMREDLGLEQSVWAGYAAWLGGILTGDLGTSLVSGEPVAGIIGGAFGNTLLIAVPAIVIGVALSLALGVAAAVRRGRGADTSISMISLAAMSIPEFVIATLLVLVFAIAMPVFPAVVLMGDDAGLGDLLPAVWLPVVTLVLVMAAYIIRAMRSSTIDTMATEYALTAELKGLRRRDVLLRHVVPTALLPVLPVIAINIAWLLGGVVVVETIFNYPGLGALMIDSVSTRDLPVLQAIAIVTATVYVSVNLVADLLAMLIDPRQRGTTRSRAAAPKEETA</sequence>
<dbReference type="PANTHER" id="PTHR43163">
    <property type="entry name" value="DIPEPTIDE TRANSPORT SYSTEM PERMEASE PROTEIN DPPB-RELATED"/>
    <property type="match status" value="1"/>
</dbReference>
<dbReference type="GO" id="GO:0055085">
    <property type="term" value="P:transmembrane transport"/>
    <property type="evidence" value="ECO:0007669"/>
    <property type="project" value="InterPro"/>
</dbReference>
<dbReference type="GO" id="GO:0005886">
    <property type="term" value="C:plasma membrane"/>
    <property type="evidence" value="ECO:0007669"/>
    <property type="project" value="UniProtKB-SubCell"/>
</dbReference>
<dbReference type="RefSeq" id="WP_188549255.1">
    <property type="nucleotide sequence ID" value="NZ_BMFY01000002.1"/>
</dbReference>
<feature type="transmembrane region" description="Helical" evidence="7">
    <location>
        <begin position="281"/>
        <end position="307"/>
    </location>
</feature>
<feature type="transmembrane region" description="Helical" evidence="7">
    <location>
        <begin position="134"/>
        <end position="157"/>
    </location>
</feature>
<evidence type="ECO:0000256" key="1">
    <source>
        <dbReference type="ARBA" id="ARBA00004651"/>
    </source>
</evidence>
<feature type="domain" description="ABC transmembrane type-1" evidence="8">
    <location>
        <begin position="95"/>
        <end position="300"/>
    </location>
</feature>
<feature type="transmembrane region" description="Helical" evidence="7">
    <location>
        <begin position="231"/>
        <end position="261"/>
    </location>
</feature>